<feature type="compositionally biased region" description="Basic and acidic residues" evidence="1">
    <location>
        <begin position="2401"/>
        <end position="2415"/>
    </location>
</feature>
<feature type="compositionally biased region" description="Pro residues" evidence="1">
    <location>
        <begin position="2280"/>
        <end position="2291"/>
    </location>
</feature>
<evidence type="ECO:0000313" key="3">
    <source>
        <dbReference type="Proteomes" id="UP000198406"/>
    </source>
</evidence>
<dbReference type="OrthoDB" id="207296at2759"/>
<feature type="compositionally biased region" description="Basic and acidic residues" evidence="1">
    <location>
        <begin position="2185"/>
        <end position="2197"/>
    </location>
</feature>
<feature type="region of interest" description="Disordered" evidence="1">
    <location>
        <begin position="2395"/>
        <end position="2424"/>
    </location>
</feature>
<evidence type="ECO:0000256" key="1">
    <source>
        <dbReference type="SAM" id="MobiDB-lite"/>
    </source>
</evidence>
<feature type="region of interest" description="Disordered" evidence="1">
    <location>
        <begin position="363"/>
        <end position="383"/>
    </location>
</feature>
<protein>
    <submittedName>
        <fullName evidence="2">Uncharacterized protein</fullName>
    </submittedName>
</protein>
<feature type="region of interest" description="Disordered" evidence="1">
    <location>
        <begin position="2169"/>
        <end position="2299"/>
    </location>
</feature>
<keyword evidence="3" id="KW-1185">Reference proteome</keyword>
<reference evidence="2 3" key="1">
    <citation type="journal article" date="2015" name="Plant Cell">
        <title>Oil accumulation by the oleaginous diatom Fistulifera solaris as revealed by the genome and transcriptome.</title>
        <authorList>
            <person name="Tanaka T."/>
            <person name="Maeda Y."/>
            <person name="Veluchamy A."/>
            <person name="Tanaka M."/>
            <person name="Abida H."/>
            <person name="Marechal E."/>
            <person name="Bowler C."/>
            <person name="Muto M."/>
            <person name="Sunaga Y."/>
            <person name="Tanaka M."/>
            <person name="Yoshino T."/>
            <person name="Taniguchi T."/>
            <person name="Fukuda Y."/>
            <person name="Nemoto M."/>
            <person name="Matsumoto M."/>
            <person name="Wong P.S."/>
            <person name="Aburatani S."/>
            <person name="Fujibuchi W."/>
        </authorList>
    </citation>
    <scope>NUCLEOTIDE SEQUENCE [LARGE SCALE GENOMIC DNA]</scope>
    <source>
        <strain evidence="2 3">JPCC DA0580</strain>
    </source>
</reference>
<organism evidence="2 3">
    <name type="scientific">Fistulifera solaris</name>
    <name type="common">Oleaginous diatom</name>
    <dbReference type="NCBI Taxonomy" id="1519565"/>
    <lineage>
        <taxon>Eukaryota</taxon>
        <taxon>Sar</taxon>
        <taxon>Stramenopiles</taxon>
        <taxon>Ochrophyta</taxon>
        <taxon>Bacillariophyta</taxon>
        <taxon>Bacillariophyceae</taxon>
        <taxon>Bacillariophycidae</taxon>
        <taxon>Naviculales</taxon>
        <taxon>Naviculaceae</taxon>
        <taxon>Fistulifera</taxon>
    </lineage>
</organism>
<feature type="compositionally biased region" description="Polar residues" evidence="1">
    <location>
        <begin position="2224"/>
        <end position="2242"/>
    </location>
</feature>
<evidence type="ECO:0000313" key="2">
    <source>
        <dbReference type="EMBL" id="GAX27345.1"/>
    </source>
</evidence>
<feature type="region of interest" description="Disordered" evidence="1">
    <location>
        <begin position="2321"/>
        <end position="2355"/>
    </location>
</feature>
<comment type="caution">
    <text evidence="2">The sequence shown here is derived from an EMBL/GenBank/DDBJ whole genome shotgun (WGS) entry which is preliminary data.</text>
</comment>
<feature type="compositionally biased region" description="Polar residues" evidence="1">
    <location>
        <begin position="2093"/>
        <end position="2106"/>
    </location>
</feature>
<accession>A0A1Z5KMK6</accession>
<dbReference type="PANTHER" id="PTHR22050">
    <property type="entry name" value="RW1 PROTEIN HOMOLOG"/>
    <property type="match status" value="1"/>
</dbReference>
<feature type="compositionally biased region" description="Polar residues" evidence="1">
    <location>
        <begin position="2321"/>
        <end position="2338"/>
    </location>
</feature>
<dbReference type="PANTHER" id="PTHR22050:SF0">
    <property type="entry name" value="TRANSMEMBRANE PROTEIN 131 HOMOLOG"/>
    <property type="match status" value="1"/>
</dbReference>
<sequence>MEETSWADPSTGKKRYWLSASEENDTENDLHTIMSEENKEYRRQMHVSQIPGNFLQLGPDQVAVLALSFFPRYPANHETHNVQQVPSFYKDDPPTYQSKYEHADWNDWVQSTRSRRNNALSDTFHRKASYQVKTTLVIETNTETLRIPISGTSVLQNKYGIPSMIMLGNKVEEEAPQQEQVLNQPEDAFVVSRIHPQRGGMSYTEQDNLTKRSDCFDVYIRHPYHSRRWSDRWYSEEPDIDPPVDNLEVKEVSVTRPDLVGLRWNREKGVSADNRAVLRKSISRWSDGRPLTVPPDNMPHYFVTVCALTDDGFSSDRSAIFESGDELIDSFSNQPGSMGFLQIRTSHDNLLVALEEERMVASEDASIQDSKKGDNLNQSRSGQEVESSLLKATAASQNILRALPESLQHVFVLARDGHVNAANETFRFGIKNENHDGIRILRASIVTTSCFDGITIRLKEFNPTLSEMISGLTVVSDALSFECSVDWDILLRNSPSADFSVEGSIIIRATVINRSKQGTQYDTDTFRNSVLLEIPWGIRFVTGNVILATEKKSAGFLNLGRQISNRFRTVKGVFFPFDLRSIAALDQSTLIVENLVVLSDMGNIIRLNEVRVSDELESSQQGTPRTVSHCSRLEAKLSNEVPSREDGRLGLITLTYRLLNEVDWQSSEEGHGHLPTWCYLSFTTMPSTGQHITPVVIYSGSIDVTGSPSVTTAGRETKLKVELQDQHWNHAVGVDSIVDWLNTAQVGSAFSALVDGPRSIRDAPKWGKNDLKRYFYNLNGNIGRRPYSRLVPVLLNVGAILQSDVESVPLYLTNHNPIPVTVSIDVSEVEGLAIMLGQDQSTGSGDGNHPLDYLPNKFSKTESVVDENKILSGTFAGHPIDGLRQFLLRDVAVNKYFSQFAFRDAASLSKYAISRSSFLRSLFKDSAYETFHRKGANFNREDGGCGTSDFPETYGPFSRTINGGGVVLGPIVLSEDGRKVRRTRVCRGAVENSVTISPGGYVRFDVFVRSPPAAVLEQDITRFLSTGLLLSTDHGQIIPILANFEALQGKLDVSHIPSPIINSESREGIIHVPIGLFSKPSSATGESKPVYIPPSAKDDGLFVAQVAILSRNVSDVNRVSLFMRSSFSHDIKVRRIASCNPWFKVELSDTTEELLPTFDPFLGVNIGAVSSNAMCNSSTDITGEAPFPSFFRCVTSWLLQRAELQPRGCGPLPLIDGRLNFKSDVPADIALDKVVRILEKAIVAFEQRDADTKSDLYNVETDKFDSPRYPAKNRSGDGIVSPGILRSAAQTSEAWKTISDLGLQVIATSLRAIIEYNGTSGGSISLVSDKVQEDNPVFSVVIRNVTVLSTLEIPRLVDFPSARYKFPFFSRGDNYHPSTLNFPATLVGSLTSINIPLHNPTAVPVRVRLTVPPFARGSSLKNREGPFADAAVKKFIGQWRPPYIQSSLVDKMSTTEEGNRFWWGPDKAYFQADSNGDITRSHQNVTIKAGSGAKFTLIDPSVMFNIAFLAGCGRRCGLLEDGSKQKRAPFVHGLVGLIPMSPIGASAAAGHFLLGRGPTLSKDNKNRLGDGFESGGSMMLNGRGPSAFAIAKEGLNEIIIPPFGKAELGPIFFRPPGRSTRFGCAAQLGRSPHDHCEQATFESLVFLENSLSGIERIVLTGKSMWTKLEFVDPDPMPNEDDFGDIVFRHGKPSLMFSGSASVTEGYPRPVVKHLFLHNFGDLPVNLTKMSIIHDELFSSHSVLCSTGGFDLLTSFRRDAPHAILLPGGNFSLSIQHRPACNKRTDFVTLSIEYSYREMENNDAVFTASKLPFQRHSVNLTIGYDMLDWEFRSCKPLRTSWSTENWCTESYNSTTSTNNVVDENHAVLSTLCFVLLKLFAITIVLKQMFGRSVARRTQTIIFHHFLKRGQKGESMLNLALAHEMGKDWFAAFRCLARVEPSLLDLQTLGREQTRQIILHRYRMMKIQPPQFFTGAGIFIREMHGTIKQPGSMRTLGDGLFGNFVPSKTRIYGRFPCQLGWRTATARGIIQSTTVNPTLHALETISLYERRIAQHASTDDSQGDQSFDASESSDISITFSNGAETMDASSDKADSSNPKGNAGLTPSSAELKPLSSVASVDKTRKAFEDEHEETEQFEIPTKVKSDLSSTIPPYQQSKVLNTAQKKIERAPKWSAEKNIVQLSKRPTAKDSREPTEDVKLIIVKDSNHSKISKHQRSNESRKKPAPQNNTGKSGSGRSSETDVASETKRTHLVNKVQTQTNPWKLSTSIEGGERDKEIPQNIRPPPGLAPPPGFSGHTPSEMTVVANPDSHYHRLLREAAEASSSYSQHFNHTELPSPNAFTAEHPPLPNSPPDRNDSHFLTHAHAHRATESFHIPESTEFDVMAFLDDILNEGSKANNGVADTKESEPEGILRDDEPAFSPNPWATSDIYQSRAAAYGILIEDESTRGTESSDLPLLTPEAILSSAVSNEDDESVSNAAAFFSDFGEQG</sequence>
<gene>
    <name evidence="2" type="ORF">FisN_23Lh080</name>
</gene>
<dbReference type="GO" id="GO:0016020">
    <property type="term" value="C:membrane"/>
    <property type="evidence" value="ECO:0007669"/>
    <property type="project" value="TreeGrafter"/>
</dbReference>
<feature type="compositionally biased region" description="Polar residues" evidence="1">
    <location>
        <begin position="2253"/>
        <end position="2267"/>
    </location>
</feature>
<dbReference type="Proteomes" id="UP000198406">
    <property type="component" value="Unassembled WGS sequence"/>
</dbReference>
<dbReference type="InParanoid" id="A0A1Z5KMK6"/>
<name>A0A1Z5KMK6_FISSO</name>
<dbReference type="EMBL" id="BDSP01000255">
    <property type="protein sequence ID" value="GAX27345.1"/>
    <property type="molecule type" value="Genomic_DNA"/>
</dbReference>
<feature type="region of interest" description="Disordered" evidence="1">
    <location>
        <begin position="2083"/>
        <end position="2148"/>
    </location>
</feature>
<proteinExistence type="predicted"/>
<dbReference type="InterPro" id="IPR039877">
    <property type="entry name" value="TMEM131-like"/>
</dbReference>